<dbReference type="EMBL" id="CP060715">
    <property type="protein sequence ID" value="QNN61851.1"/>
    <property type="molecule type" value="Genomic_DNA"/>
</dbReference>
<dbReference type="AlphaFoldDB" id="A0A7G9S1X6"/>
<evidence type="ECO:0000256" key="2">
    <source>
        <dbReference type="ARBA" id="ARBA00022692"/>
    </source>
</evidence>
<dbReference type="KEGG" id="eio:H9L01_09795"/>
<accession>A0A7G9S1X6</accession>
<comment type="catalytic activity">
    <reaction evidence="7">
        <text>a peptidoglycan chain = a peptidoglycan chain with N-acetyl-1,6-anhydromuramyl-[peptide] at the reducing end + a peptidoglycan chain with N-acetylglucosamine at the non-reducing end.</text>
        <dbReference type="EC" id="4.2.2.29"/>
    </reaction>
</comment>
<dbReference type="GO" id="GO:0008932">
    <property type="term" value="F:lytic endotransglycosylase activity"/>
    <property type="evidence" value="ECO:0007669"/>
    <property type="project" value="UniProtKB-UniRule"/>
</dbReference>
<dbReference type="InterPro" id="IPR003770">
    <property type="entry name" value="MLTG-like"/>
</dbReference>
<evidence type="ECO:0000256" key="5">
    <source>
        <dbReference type="ARBA" id="ARBA00023239"/>
    </source>
</evidence>
<dbReference type="GO" id="GO:0009252">
    <property type="term" value="P:peptidoglycan biosynthetic process"/>
    <property type="evidence" value="ECO:0007669"/>
    <property type="project" value="UniProtKB-UniRule"/>
</dbReference>
<proteinExistence type="inferred from homology"/>
<comment type="similarity">
    <text evidence="7">Belongs to the transglycosylase MltG family.</text>
</comment>
<gene>
    <name evidence="7 8" type="primary">mltG</name>
    <name evidence="8" type="ORF">H9L01_09795</name>
</gene>
<keyword evidence="6 7" id="KW-0961">Cell wall biogenesis/degradation</keyword>
<keyword evidence="4 7" id="KW-0472">Membrane</keyword>
<keyword evidence="9" id="KW-1185">Reference proteome</keyword>
<keyword evidence="5 7" id="KW-0456">Lyase</keyword>
<dbReference type="PANTHER" id="PTHR30518:SF2">
    <property type="entry name" value="ENDOLYTIC MUREIN TRANSGLYCOSYLASE"/>
    <property type="match status" value="1"/>
</dbReference>
<keyword evidence="3 7" id="KW-1133">Transmembrane helix</keyword>
<evidence type="ECO:0000256" key="3">
    <source>
        <dbReference type="ARBA" id="ARBA00022989"/>
    </source>
</evidence>
<keyword evidence="1 7" id="KW-1003">Cell membrane</keyword>
<comment type="function">
    <text evidence="7">Functions as a peptidoglycan terminase that cleaves nascent peptidoglycan strands endolytically to terminate their elongation.</text>
</comment>
<name>A0A7G9S1X6_9FIRM</name>
<evidence type="ECO:0000313" key="9">
    <source>
        <dbReference type="Proteomes" id="UP000515928"/>
    </source>
</evidence>
<evidence type="ECO:0000256" key="7">
    <source>
        <dbReference type="HAMAP-Rule" id="MF_02065"/>
    </source>
</evidence>
<reference evidence="8 9" key="1">
    <citation type="submission" date="2020-08" db="EMBL/GenBank/DDBJ databases">
        <title>Genome sequence of Erysipelothrix inopinata DSM 15511T.</title>
        <authorList>
            <person name="Hyun D.-W."/>
            <person name="Bae J.-W."/>
        </authorList>
    </citation>
    <scope>NUCLEOTIDE SEQUENCE [LARGE SCALE GENOMIC DNA]</scope>
    <source>
        <strain evidence="8 9">DSM 15511</strain>
    </source>
</reference>
<dbReference type="GO" id="GO:0005886">
    <property type="term" value="C:plasma membrane"/>
    <property type="evidence" value="ECO:0007669"/>
    <property type="project" value="UniProtKB-UniRule"/>
</dbReference>
<organism evidence="8 9">
    <name type="scientific">Erysipelothrix inopinata</name>
    <dbReference type="NCBI Taxonomy" id="225084"/>
    <lineage>
        <taxon>Bacteria</taxon>
        <taxon>Bacillati</taxon>
        <taxon>Bacillota</taxon>
        <taxon>Erysipelotrichia</taxon>
        <taxon>Erysipelotrichales</taxon>
        <taxon>Erysipelotrichaceae</taxon>
        <taxon>Erysipelothrix</taxon>
    </lineage>
</organism>
<keyword evidence="2 7" id="KW-0812">Transmembrane</keyword>
<sequence>MTTTTKRVLVGIVVALVIALGSFFALYKVNTQGVTKNSETVLFEVKQGESFQTTLDRLESEGIIRSAFFTKIESKISKKNQTFHGTFELDKSLNSKEILTRLADPDFSKDTTNNVTVTLVEGIWAKDIAKEIAAVTNTKAERFLELWNSNEFIESLMKDYEVIPASVLKLDNVRVKLEGYLYPDTYNLKKDASEEDITRELIKNGNDKFQQYKNDLKKLDMSQEEIMTLASIVEYEASTDEDMKLVAGVFLNRLKQNMKLQSSVTVCYSLYEFDSWTECESAKNNQHDTVYNTYVYEGLPPGPILNPSLKAITAVLNYTPSDYIFFIADVNNVKDGKVYYQVTYEEHEAVRKELLGY</sequence>
<evidence type="ECO:0000256" key="1">
    <source>
        <dbReference type="ARBA" id="ARBA00022475"/>
    </source>
</evidence>
<dbReference type="Proteomes" id="UP000515928">
    <property type="component" value="Chromosome"/>
</dbReference>
<protein>
    <recommendedName>
        <fullName evidence="7">Endolytic murein transglycosylase</fullName>
        <ecNumber evidence="7">4.2.2.29</ecNumber>
    </recommendedName>
    <alternativeName>
        <fullName evidence="7">Peptidoglycan lytic transglycosylase</fullName>
    </alternativeName>
    <alternativeName>
        <fullName evidence="7">Peptidoglycan polymerization terminase</fullName>
    </alternativeName>
</protein>
<evidence type="ECO:0000256" key="4">
    <source>
        <dbReference type="ARBA" id="ARBA00023136"/>
    </source>
</evidence>
<dbReference type="EC" id="4.2.2.29" evidence="7"/>
<dbReference type="GO" id="GO:0071555">
    <property type="term" value="P:cell wall organization"/>
    <property type="evidence" value="ECO:0007669"/>
    <property type="project" value="UniProtKB-KW"/>
</dbReference>
<evidence type="ECO:0000313" key="8">
    <source>
        <dbReference type="EMBL" id="QNN61851.1"/>
    </source>
</evidence>
<dbReference type="Pfam" id="PF02618">
    <property type="entry name" value="YceG"/>
    <property type="match status" value="1"/>
</dbReference>
<dbReference type="Gene3D" id="3.30.1490.480">
    <property type="entry name" value="Endolytic murein transglycosylase"/>
    <property type="match status" value="1"/>
</dbReference>
<dbReference type="NCBIfam" id="TIGR00247">
    <property type="entry name" value="endolytic transglycosylase MltG"/>
    <property type="match status" value="1"/>
</dbReference>
<dbReference type="HAMAP" id="MF_02065">
    <property type="entry name" value="MltG"/>
    <property type="match status" value="1"/>
</dbReference>
<dbReference type="PANTHER" id="PTHR30518">
    <property type="entry name" value="ENDOLYTIC MUREIN TRANSGLYCOSYLASE"/>
    <property type="match status" value="1"/>
</dbReference>
<feature type="site" description="Important for catalytic activity" evidence="7">
    <location>
        <position position="236"/>
    </location>
</feature>
<evidence type="ECO:0000256" key="6">
    <source>
        <dbReference type="ARBA" id="ARBA00023316"/>
    </source>
</evidence>